<evidence type="ECO:0000313" key="1">
    <source>
        <dbReference type="EMBL" id="GAD02252.1"/>
    </source>
</evidence>
<organism evidence="1 2">
    <name type="scientific">Agarivorans albus MKT 106</name>
    <dbReference type="NCBI Taxonomy" id="1331007"/>
    <lineage>
        <taxon>Bacteria</taxon>
        <taxon>Pseudomonadati</taxon>
        <taxon>Pseudomonadota</taxon>
        <taxon>Gammaproteobacteria</taxon>
        <taxon>Alteromonadales</taxon>
        <taxon>Alteromonadaceae</taxon>
        <taxon>Agarivorans</taxon>
    </lineage>
</organism>
<gene>
    <name evidence="1" type="ORF">AALB_2332</name>
</gene>
<evidence type="ECO:0000313" key="2">
    <source>
        <dbReference type="Proteomes" id="UP000014461"/>
    </source>
</evidence>
<sequence>MQIFSCIELEIVAGFYTTLLTKAGVISQKLNYLSSLHKVASIFDFSQASKS</sequence>
<reference evidence="1" key="1">
    <citation type="journal article" date="2013" name="Genome Announc.">
        <title>Draft Genome Sequence of Agarivorans albus Strain MKT 106T, an Agarolytic Marine Bacterium.</title>
        <authorList>
            <person name="Yasuike M."/>
            <person name="Nakamura Y."/>
            <person name="Kai W."/>
            <person name="Fujiwara A."/>
            <person name="Fukui Y."/>
            <person name="Satomi M."/>
            <person name="Sano M."/>
        </authorList>
    </citation>
    <scope>NUCLEOTIDE SEQUENCE [LARGE SCALE GENOMIC DNA]</scope>
</reference>
<dbReference type="AlphaFoldDB" id="R9PLL4"/>
<keyword evidence="2" id="KW-1185">Reference proteome</keyword>
<dbReference type="EMBL" id="BARX01000015">
    <property type="protein sequence ID" value="GAD02252.1"/>
    <property type="molecule type" value="Genomic_DNA"/>
</dbReference>
<dbReference type="STRING" id="1331007.AALB_2332"/>
<comment type="caution">
    <text evidence="1">The sequence shown here is derived from an EMBL/GenBank/DDBJ whole genome shotgun (WGS) entry which is preliminary data.</text>
</comment>
<accession>R9PLL4</accession>
<protein>
    <submittedName>
        <fullName evidence="1">Uncharacterized protein</fullName>
    </submittedName>
</protein>
<proteinExistence type="predicted"/>
<name>R9PLL4_AGAAL</name>
<dbReference type="Proteomes" id="UP000014461">
    <property type="component" value="Unassembled WGS sequence"/>
</dbReference>